<evidence type="ECO:0000259" key="15">
    <source>
        <dbReference type="SMART" id="SM00856"/>
    </source>
</evidence>
<comment type="similarity">
    <text evidence="3">In the N-terminal section; belongs to the PMEI family.</text>
</comment>
<evidence type="ECO:0000256" key="9">
    <source>
        <dbReference type="ARBA" id="ARBA00023085"/>
    </source>
</evidence>
<dbReference type="InterPro" id="IPR011050">
    <property type="entry name" value="Pectin_lyase_fold/virulence"/>
</dbReference>
<keyword evidence="14" id="KW-0812">Transmembrane</keyword>
<dbReference type="GO" id="GO:0042545">
    <property type="term" value="P:cell wall modification"/>
    <property type="evidence" value="ECO:0007669"/>
    <property type="project" value="UniProtKB-UniRule"/>
</dbReference>
<dbReference type="InterPro" id="IPR012334">
    <property type="entry name" value="Pectin_lyas_fold"/>
</dbReference>
<dbReference type="InterPro" id="IPR006501">
    <property type="entry name" value="Pectinesterase_inhib_dom"/>
</dbReference>
<dbReference type="SMART" id="SM00856">
    <property type="entry name" value="PMEI"/>
    <property type="match status" value="1"/>
</dbReference>
<dbReference type="Gene3D" id="2.160.20.10">
    <property type="entry name" value="Single-stranded right-handed beta-helix, Pectin lyase-like"/>
    <property type="match status" value="1"/>
</dbReference>
<evidence type="ECO:0000256" key="7">
    <source>
        <dbReference type="ARBA" id="ARBA00022525"/>
    </source>
</evidence>
<evidence type="ECO:0000256" key="12">
    <source>
        <dbReference type="PROSITE-ProRule" id="PRU10040"/>
    </source>
</evidence>
<dbReference type="InterPro" id="IPR035513">
    <property type="entry name" value="Invertase/methylesterase_inhib"/>
</dbReference>
<keyword evidence="9 13" id="KW-0063">Aspartyl esterase</keyword>
<dbReference type="Pfam" id="PF01095">
    <property type="entry name" value="Pectinesterase"/>
    <property type="match status" value="1"/>
</dbReference>
<sequence>MESKRAAVIGSCILVLVIGVICAFVYVKTRPIHQNEDAAKSLKAVEVFCEPTRYKETCVRSISSATNSTNATELINVGFQVTMKEIKIAQEKSIALQKAIADPATTDAFETCVSYLDKSVYDLERSLARMNSFDKDDLPLLVDDVKTWLTAAVSYQHTCLDLLENTGENGEKAAEQMRQLMKVGSELTTNTLRMVDQVTGVVEDFSGLNRRLLGESESNELDDYWRRRLDQVARTTPQNLIPSATVELDPKTKKYVNLTIKAALILANKTRGRNVPFIIYVKKGEYHENIEVRDNMRNVMLIGDGPTETKIIGNRNRKFDNINIDKSATVSVDTDHFIAKDIGFENTAGPDADAAVAIRVNSDRSLFYNCHIDGNQDTLYAQNYRQFYRDCSISGTIDFIFGDARAVVQNCNLVIRKPVQGQSCTVVGQGRVEPDQKSATVVQNCRIVADANYPVKDKSYKTYLGRPWKQYSTTLILDSFLPDIIDPAGWLEMGNGKDKSNINTCSLYELGNSGPRKGLSGRVKWPGIKRIDDKGVAENFLPSVFFKSRVRSGDKWIYDAKVPYHGGREKAPTS</sequence>
<evidence type="ECO:0000256" key="10">
    <source>
        <dbReference type="ARBA" id="ARBA00023316"/>
    </source>
</evidence>
<evidence type="ECO:0000256" key="11">
    <source>
        <dbReference type="ARBA" id="ARBA00047928"/>
    </source>
</evidence>
<dbReference type="InterPro" id="IPR000070">
    <property type="entry name" value="Pectinesterase_cat"/>
</dbReference>
<accession>A0AAV1EH00</accession>
<dbReference type="Pfam" id="PF04043">
    <property type="entry name" value="PMEI"/>
    <property type="match status" value="1"/>
</dbReference>
<keyword evidence="6" id="KW-0134">Cell wall</keyword>
<evidence type="ECO:0000256" key="5">
    <source>
        <dbReference type="ARBA" id="ARBA00013229"/>
    </source>
</evidence>
<dbReference type="EC" id="3.1.1.11" evidence="5 13"/>
<comment type="similarity">
    <text evidence="4">In the C-terminal section; belongs to the pectinesterase family.</text>
</comment>
<dbReference type="GO" id="GO:0030599">
    <property type="term" value="F:pectinesterase activity"/>
    <property type="evidence" value="ECO:0007669"/>
    <property type="project" value="UniProtKB-UniRule"/>
</dbReference>
<dbReference type="CDD" id="cd15798">
    <property type="entry name" value="PMEI-like_3"/>
    <property type="match status" value="1"/>
</dbReference>
<proteinExistence type="inferred from homology"/>
<keyword evidence="14" id="KW-0472">Membrane</keyword>
<feature type="transmembrane region" description="Helical" evidence="14">
    <location>
        <begin position="7"/>
        <end position="27"/>
    </location>
</feature>
<evidence type="ECO:0000256" key="1">
    <source>
        <dbReference type="ARBA" id="ARBA00004191"/>
    </source>
</evidence>
<feature type="active site" evidence="12">
    <location>
        <position position="398"/>
    </location>
</feature>
<dbReference type="SUPFAM" id="SSF51126">
    <property type="entry name" value="Pectin lyase-like"/>
    <property type="match status" value="1"/>
</dbReference>
<dbReference type="SUPFAM" id="SSF101148">
    <property type="entry name" value="Plant invertase/pectin methylesterase inhibitor"/>
    <property type="match status" value="1"/>
</dbReference>
<name>A0AAV1EH00_OLDCO</name>
<dbReference type="FunFam" id="2.160.20.10:FF:000029">
    <property type="entry name" value="Pectinesterase 4"/>
    <property type="match status" value="1"/>
</dbReference>
<dbReference type="PROSITE" id="PS00503">
    <property type="entry name" value="PECTINESTERASE_2"/>
    <property type="match status" value="1"/>
</dbReference>
<evidence type="ECO:0000256" key="13">
    <source>
        <dbReference type="RuleBase" id="RU000589"/>
    </source>
</evidence>
<evidence type="ECO:0000256" key="4">
    <source>
        <dbReference type="ARBA" id="ARBA00007786"/>
    </source>
</evidence>
<comment type="subcellular location">
    <subcellularLocation>
        <location evidence="1">Secreted</location>
        <location evidence="1">Cell wall</location>
    </subcellularLocation>
</comment>
<dbReference type="NCBIfam" id="TIGR01614">
    <property type="entry name" value="PME_inhib"/>
    <property type="match status" value="1"/>
</dbReference>
<keyword evidence="14" id="KW-1133">Transmembrane helix</keyword>
<keyword evidence="10" id="KW-0961">Cell wall biogenesis/degradation</keyword>
<dbReference type="InterPro" id="IPR033131">
    <property type="entry name" value="Pectinesterase_Asp_AS"/>
</dbReference>
<dbReference type="PANTHER" id="PTHR31707">
    <property type="entry name" value="PECTINESTERASE"/>
    <property type="match status" value="1"/>
</dbReference>
<keyword evidence="8 13" id="KW-0378">Hydrolase</keyword>
<comment type="pathway">
    <text evidence="2 13">Glycan metabolism; pectin degradation; 2-dehydro-3-deoxy-D-gluconate from pectin: step 1/5.</text>
</comment>
<dbReference type="GO" id="GO:0045490">
    <property type="term" value="P:pectin catabolic process"/>
    <property type="evidence" value="ECO:0007669"/>
    <property type="project" value="UniProtKB-UniRule"/>
</dbReference>
<organism evidence="16 17">
    <name type="scientific">Oldenlandia corymbosa var. corymbosa</name>
    <dbReference type="NCBI Taxonomy" id="529605"/>
    <lineage>
        <taxon>Eukaryota</taxon>
        <taxon>Viridiplantae</taxon>
        <taxon>Streptophyta</taxon>
        <taxon>Embryophyta</taxon>
        <taxon>Tracheophyta</taxon>
        <taxon>Spermatophyta</taxon>
        <taxon>Magnoliopsida</taxon>
        <taxon>eudicotyledons</taxon>
        <taxon>Gunneridae</taxon>
        <taxon>Pentapetalae</taxon>
        <taxon>asterids</taxon>
        <taxon>lamiids</taxon>
        <taxon>Gentianales</taxon>
        <taxon>Rubiaceae</taxon>
        <taxon>Rubioideae</taxon>
        <taxon>Spermacoceae</taxon>
        <taxon>Hedyotis-Oldenlandia complex</taxon>
        <taxon>Oldenlandia</taxon>
    </lineage>
</organism>
<comment type="catalytic activity">
    <reaction evidence="11 13">
        <text>[(1-&gt;4)-alpha-D-galacturonosyl methyl ester](n) + n H2O = [(1-&gt;4)-alpha-D-galacturonosyl](n) + n methanol + n H(+)</text>
        <dbReference type="Rhea" id="RHEA:22380"/>
        <dbReference type="Rhea" id="RHEA-COMP:14570"/>
        <dbReference type="Rhea" id="RHEA-COMP:14573"/>
        <dbReference type="ChEBI" id="CHEBI:15377"/>
        <dbReference type="ChEBI" id="CHEBI:15378"/>
        <dbReference type="ChEBI" id="CHEBI:17790"/>
        <dbReference type="ChEBI" id="CHEBI:140522"/>
        <dbReference type="ChEBI" id="CHEBI:140523"/>
        <dbReference type="EC" id="3.1.1.11"/>
    </reaction>
</comment>
<gene>
    <name evidence="16" type="ORF">OLC1_LOCUS24722</name>
</gene>
<dbReference type="EMBL" id="OX459126">
    <property type="protein sequence ID" value="CAI9118959.1"/>
    <property type="molecule type" value="Genomic_DNA"/>
</dbReference>
<evidence type="ECO:0000256" key="14">
    <source>
        <dbReference type="SAM" id="Phobius"/>
    </source>
</evidence>
<evidence type="ECO:0000256" key="6">
    <source>
        <dbReference type="ARBA" id="ARBA00022512"/>
    </source>
</evidence>
<evidence type="ECO:0000256" key="8">
    <source>
        <dbReference type="ARBA" id="ARBA00022801"/>
    </source>
</evidence>
<evidence type="ECO:0000313" key="16">
    <source>
        <dbReference type="EMBL" id="CAI9118959.1"/>
    </source>
</evidence>
<keyword evidence="7" id="KW-0964">Secreted</keyword>
<evidence type="ECO:0000256" key="2">
    <source>
        <dbReference type="ARBA" id="ARBA00005184"/>
    </source>
</evidence>
<dbReference type="Proteomes" id="UP001161247">
    <property type="component" value="Chromosome 9"/>
</dbReference>
<feature type="domain" description="Pectinesterase inhibitor" evidence="15">
    <location>
        <begin position="40"/>
        <end position="194"/>
    </location>
</feature>
<keyword evidence="17" id="KW-1185">Reference proteome</keyword>
<dbReference type="Gene3D" id="1.20.140.40">
    <property type="entry name" value="Invertase/pectin methylesterase inhibitor family protein"/>
    <property type="match status" value="1"/>
</dbReference>
<evidence type="ECO:0000256" key="3">
    <source>
        <dbReference type="ARBA" id="ARBA00006027"/>
    </source>
</evidence>
<dbReference type="AlphaFoldDB" id="A0AAV1EH00"/>
<dbReference type="GO" id="GO:0004857">
    <property type="term" value="F:enzyme inhibitor activity"/>
    <property type="evidence" value="ECO:0007669"/>
    <property type="project" value="InterPro"/>
</dbReference>
<evidence type="ECO:0000313" key="17">
    <source>
        <dbReference type="Proteomes" id="UP001161247"/>
    </source>
</evidence>
<protein>
    <recommendedName>
        <fullName evidence="5 13">Pectinesterase</fullName>
        <ecNumber evidence="5 13">3.1.1.11</ecNumber>
    </recommendedName>
</protein>
<reference evidence="16" key="1">
    <citation type="submission" date="2023-03" db="EMBL/GenBank/DDBJ databases">
        <authorList>
            <person name="Julca I."/>
        </authorList>
    </citation>
    <scope>NUCLEOTIDE SEQUENCE</scope>
</reference>